<evidence type="ECO:0000256" key="1">
    <source>
        <dbReference type="SAM" id="Phobius"/>
    </source>
</evidence>
<gene>
    <name evidence="3" type="ORF">UFOPK2399_01519</name>
</gene>
<accession>A0A6J6PXY1</accession>
<feature type="transmembrane region" description="Helical" evidence="1">
    <location>
        <begin position="56"/>
        <end position="75"/>
    </location>
</feature>
<proteinExistence type="predicted"/>
<dbReference type="Pfam" id="PF12773">
    <property type="entry name" value="DZR"/>
    <property type="match status" value="1"/>
</dbReference>
<dbReference type="AlphaFoldDB" id="A0A6J6PXY1"/>
<protein>
    <submittedName>
        <fullName evidence="3">Unannotated protein</fullName>
    </submittedName>
</protein>
<reference evidence="3" key="1">
    <citation type="submission" date="2020-05" db="EMBL/GenBank/DDBJ databases">
        <authorList>
            <person name="Chiriac C."/>
            <person name="Salcher M."/>
            <person name="Ghai R."/>
            <person name="Kavagutti S V."/>
        </authorList>
    </citation>
    <scope>NUCLEOTIDE SEQUENCE</scope>
</reference>
<evidence type="ECO:0000259" key="2">
    <source>
        <dbReference type="Pfam" id="PF12773"/>
    </source>
</evidence>
<feature type="domain" description="DZANK-type" evidence="2">
    <location>
        <begin position="105"/>
        <end position="147"/>
    </location>
</feature>
<dbReference type="InterPro" id="IPR025874">
    <property type="entry name" value="DZR"/>
</dbReference>
<evidence type="ECO:0000313" key="3">
    <source>
        <dbReference type="EMBL" id="CAB4703599.1"/>
    </source>
</evidence>
<sequence length="172" mass="19071">MIASFFSGAHAFFSSAIWTTIQLSFLAFLVLLWLVSVRWVRRDAKARSIDRGQVRLATFLGAVPPFFGPLLYLLFRPPHTLADLHERELETRAIEVHLGSLVLSCPECQTAVRAEFLVCPACAARLKDACTGCGQPLDNNWNVCPFCAKVAPGLELEGHEVTDTRANGRETR</sequence>
<keyword evidence="1" id="KW-0472">Membrane</keyword>
<organism evidence="3">
    <name type="scientific">freshwater metagenome</name>
    <dbReference type="NCBI Taxonomy" id="449393"/>
    <lineage>
        <taxon>unclassified sequences</taxon>
        <taxon>metagenomes</taxon>
        <taxon>ecological metagenomes</taxon>
    </lineage>
</organism>
<keyword evidence="1" id="KW-0812">Transmembrane</keyword>
<dbReference type="EMBL" id="CAEZXP010000005">
    <property type="protein sequence ID" value="CAB4703599.1"/>
    <property type="molecule type" value="Genomic_DNA"/>
</dbReference>
<keyword evidence="1" id="KW-1133">Transmembrane helix</keyword>
<name>A0A6J6PXY1_9ZZZZ</name>
<feature type="transmembrane region" description="Helical" evidence="1">
    <location>
        <begin position="12"/>
        <end position="35"/>
    </location>
</feature>